<dbReference type="HOGENOM" id="CLU_000288_125_8_1"/>
<dbReference type="STRING" id="1095629.A0A0C9WR10"/>
<name>A0A0C9WR10_9AGAR</name>
<dbReference type="Gene3D" id="1.25.40.10">
    <property type="entry name" value="Tetratricopeptide repeat domain"/>
    <property type="match status" value="1"/>
</dbReference>
<organism evidence="2 3">
    <name type="scientific">Laccaria amethystina LaAM-08-1</name>
    <dbReference type="NCBI Taxonomy" id="1095629"/>
    <lineage>
        <taxon>Eukaryota</taxon>
        <taxon>Fungi</taxon>
        <taxon>Dikarya</taxon>
        <taxon>Basidiomycota</taxon>
        <taxon>Agaricomycotina</taxon>
        <taxon>Agaricomycetes</taxon>
        <taxon>Agaricomycetidae</taxon>
        <taxon>Agaricales</taxon>
        <taxon>Agaricineae</taxon>
        <taxon>Hydnangiaceae</taxon>
        <taxon>Laccaria</taxon>
    </lineage>
</organism>
<dbReference type="SUPFAM" id="SSF48452">
    <property type="entry name" value="TPR-like"/>
    <property type="match status" value="2"/>
</dbReference>
<accession>A0A0C9WR10</accession>
<dbReference type="Pfam" id="PF13374">
    <property type="entry name" value="TPR_10"/>
    <property type="match status" value="2"/>
</dbReference>
<feature type="domain" description="NB-ARC" evidence="1">
    <location>
        <begin position="73"/>
        <end position="216"/>
    </location>
</feature>
<dbReference type="Pfam" id="PF13424">
    <property type="entry name" value="TPR_12"/>
    <property type="match status" value="1"/>
</dbReference>
<keyword evidence="3" id="KW-1185">Reference proteome</keyword>
<reference evidence="2 3" key="1">
    <citation type="submission" date="2014-04" db="EMBL/GenBank/DDBJ databases">
        <authorList>
            <consortium name="DOE Joint Genome Institute"/>
            <person name="Kuo A."/>
            <person name="Kohler A."/>
            <person name="Nagy L.G."/>
            <person name="Floudas D."/>
            <person name="Copeland A."/>
            <person name="Barry K.W."/>
            <person name="Cichocki N."/>
            <person name="Veneault-Fourrey C."/>
            <person name="LaButti K."/>
            <person name="Lindquist E.A."/>
            <person name="Lipzen A."/>
            <person name="Lundell T."/>
            <person name="Morin E."/>
            <person name="Murat C."/>
            <person name="Sun H."/>
            <person name="Tunlid A."/>
            <person name="Henrissat B."/>
            <person name="Grigoriev I.V."/>
            <person name="Hibbett D.S."/>
            <person name="Martin F."/>
            <person name="Nordberg H.P."/>
            <person name="Cantor M.N."/>
            <person name="Hua S.X."/>
        </authorList>
    </citation>
    <scope>NUCLEOTIDE SEQUENCE [LARGE SCALE GENOMIC DNA]</scope>
    <source>
        <strain evidence="2 3">LaAM-08-1</strain>
    </source>
</reference>
<dbReference type="InterPro" id="IPR053137">
    <property type="entry name" value="NLR-like"/>
</dbReference>
<dbReference type="Pfam" id="PF00931">
    <property type="entry name" value="NB-ARC"/>
    <property type="match status" value="1"/>
</dbReference>
<dbReference type="InterPro" id="IPR002182">
    <property type="entry name" value="NB-ARC"/>
</dbReference>
<protein>
    <recommendedName>
        <fullName evidence="1">NB-ARC domain-containing protein</fullName>
    </recommendedName>
</protein>
<dbReference type="Proteomes" id="UP000054477">
    <property type="component" value="Unassembled WGS sequence"/>
</dbReference>
<dbReference type="OrthoDB" id="771227at2759"/>
<dbReference type="PANTHER" id="PTHR46082">
    <property type="entry name" value="ATP/GTP-BINDING PROTEIN-RELATED"/>
    <property type="match status" value="1"/>
</dbReference>
<dbReference type="InterPro" id="IPR011990">
    <property type="entry name" value="TPR-like_helical_dom_sf"/>
</dbReference>
<dbReference type="AlphaFoldDB" id="A0A0C9WR10"/>
<dbReference type="SUPFAM" id="SSF52540">
    <property type="entry name" value="P-loop containing nucleoside triphosphate hydrolases"/>
    <property type="match status" value="1"/>
</dbReference>
<dbReference type="Gene3D" id="3.40.50.300">
    <property type="entry name" value="P-loop containing nucleotide triphosphate hydrolases"/>
    <property type="match status" value="1"/>
</dbReference>
<dbReference type="GO" id="GO:0043531">
    <property type="term" value="F:ADP binding"/>
    <property type="evidence" value="ECO:0007669"/>
    <property type="project" value="InterPro"/>
</dbReference>
<dbReference type="EMBL" id="KN838617">
    <property type="protein sequence ID" value="KIK00855.1"/>
    <property type="molecule type" value="Genomic_DNA"/>
</dbReference>
<reference evidence="3" key="2">
    <citation type="submission" date="2015-01" db="EMBL/GenBank/DDBJ databases">
        <title>Evolutionary Origins and Diversification of the Mycorrhizal Mutualists.</title>
        <authorList>
            <consortium name="DOE Joint Genome Institute"/>
            <consortium name="Mycorrhizal Genomics Consortium"/>
            <person name="Kohler A."/>
            <person name="Kuo A."/>
            <person name="Nagy L.G."/>
            <person name="Floudas D."/>
            <person name="Copeland A."/>
            <person name="Barry K.W."/>
            <person name="Cichocki N."/>
            <person name="Veneault-Fourrey C."/>
            <person name="LaButti K."/>
            <person name="Lindquist E.A."/>
            <person name="Lipzen A."/>
            <person name="Lundell T."/>
            <person name="Morin E."/>
            <person name="Murat C."/>
            <person name="Riley R."/>
            <person name="Ohm R."/>
            <person name="Sun H."/>
            <person name="Tunlid A."/>
            <person name="Henrissat B."/>
            <person name="Grigoriev I.V."/>
            <person name="Hibbett D.S."/>
            <person name="Martin F."/>
        </authorList>
    </citation>
    <scope>NUCLEOTIDE SEQUENCE [LARGE SCALE GENOMIC DNA]</scope>
    <source>
        <strain evidence="3">LaAM-08-1</strain>
    </source>
</reference>
<dbReference type="PANTHER" id="PTHR46082:SF11">
    <property type="entry name" value="AAA+ ATPASE DOMAIN-CONTAINING PROTEIN-RELATED"/>
    <property type="match status" value="1"/>
</dbReference>
<sequence length="634" mass="70693">MSRPSVLAGAHHFVASNNMFNAANIMHINNYGNKTTADGVIPLMPNPSNQFTGRTGVIAELKRHFSNADDSAQKRKFFLLHGMGGIGKTQICLKFVEEMSECFSSVFWIDASSVGTITQALKGICNLPAAQSSGLDGSLESALHWIGSLKENYVMVFDNADVLSPAELEAYLPPGRGGNILITSRNSTMRNLTSPENSLEVTEMEENDAIELLLKASCLNPSSLEFQSEASKIVKELFCLPLAIDQAGAYIASGAATIGDYLAKYSDHRKTLLSHSEFTGASKYNRSGITEEIFSYAALQKDEEISSPVPIASSILDRRLLQLNKTGAWDNFVFREGLRILLSFSLIKKTPADGVYAMHPLVHAWGRDKLTWDERKKCCQMAYVILSCSLRWDGSQPYRFHRVLVTHVRANMEYSRSESNQNIVEYLDDAYAKIGYLLRKQGYAKEAEMLQIKVLDTRNKILGLEHPDVIKAMSNLGSTNRDLGKYKEAENLEIQVLNARNKIHGVEHPDTICAMGSLAATYRKLGKYTEAEKLDVQNSWKVLDARTRILGVEHTDTINAMANLAATYQNLGKYTEAEKLKMKVLNTRHISAEAGSRPNKRKRSTMEEAEAMLKVQREGRSYVVEQTNSPQYFQ</sequence>
<dbReference type="InterPro" id="IPR027417">
    <property type="entry name" value="P-loop_NTPase"/>
</dbReference>
<evidence type="ECO:0000259" key="1">
    <source>
        <dbReference type="Pfam" id="PF00931"/>
    </source>
</evidence>
<evidence type="ECO:0000313" key="3">
    <source>
        <dbReference type="Proteomes" id="UP000054477"/>
    </source>
</evidence>
<evidence type="ECO:0000313" key="2">
    <source>
        <dbReference type="EMBL" id="KIK00855.1"/>
    </source>
</evidence>
<proteinExistence type="predicted"/>
<gene>
    <name evidence="2" type="ORF">K443DRAFT_664171</name>
</gene>